<evidence type="ECO:0000259" key="16">
    <source>
        <dbReference type="Pfam" id="PF00365"/>
    </source>
</evidence>
<dbReference type="Gene3D" id="3.40.50.450">
    <property type="match status" value="2"/>
</dbReference>
<comment type="similarity">
    <text evidence="15">Belongs to the phosphofructokinase type A (PFKA) family. ATP-dependent PFK group I subfamily. Eukaryotic two domain clade "E" sub-subfamily.</text>
</comment>
<dbReference type="PANTHER" id="PTHR13697:SF4">
    <property type="entry name" value="ATP-DEPENDENT 6-PHOSPHOFRUCTOKINASE"/>
    <property type="match status" value="1"/>
</dbReference>
<comment type="subcellular location">
    <subcellularLocation>
        <location evidence="2 14">Cytoplasm</location>
    </subcellularLocation>
</comment>
<evidence type="ECO:0000256" key="3">
    <source>
        <dbReference type="ARBA" id="ARBA00004679"/>
    </source>
</evidence>
<gene>
    <name evidence="17" type="ORF">HZH68_008715</name>
</gene>
<dbReference type="PIRSF" id="PIRSF000533">
    <property type="entry name" value="ATP_PFK_euk"/>
    <property type="match status" value="1"/>
</dbReference>
<protein>
    <recommendedName>
        <fullName evidence="14">ATP-dependent 6-phosphofructokinase</fullName>
        <shortName evidence="14">ATP-PFK</shortName>
        <shortName evidence="14">Phosphofructokinase</shortName>
        <ecNumber evidence="14">2.7.1.11</ecNumber>
    </recommendedName>
    <alternativeName>
        <fullName evidence="14">Phosphohexokinase</fullName>
    </alternativeName>
</protein>
<dbReference type="GO" id="GO:0048029">
    <property type="term" value="F:monosaccharide binding"/>
    <property type="evidence" value="ECO:0007669"/>
    <property type="project" value="TreeGrafter"/>
</dbReference>
<dbReference type="GO" id="GO:0016208">
    <property type="term" value="F:AMP binding"/>
    <property type="evidence" value="ECO:0007669"/>
    <property type="project" value="TreeGrafter"/>
</dbReference>
<dbReference type="EC" id="2.7.1.11" evidence="14"/>
<sequence>MKILCQVSNMDHKKKNIHSKNIYSRIDVTKKSHIDHCSTATTMLSVVHNNPIMLDKNYDTRKETDIYNDKSNSCDLSRESSEVLCVCDAQFGTKDCQICDTIMAEDLVPQTKFIKPGSHKGKGLAVFTSGGDSQGMNAAVRAVVRMGIYLGCKVFFIKEGYQGMVDGGSNIVEATWSSVSCIIHRGGTMIGSARCQEFREHAGRLRAAKNLVTNGISNLVVIGGDGSLTGANLFKEEWADLLKELAAKGEITSEQSEKYKCLHIVGMVGSIDNDFCGTDMTIGTDSALHRIIESIDAIVSTAYSHQRTFIMEVMGRHCGYLAIVGALAAEADYVFFPECPPPIDWPEKLCKKLEQASSRYLTIASSLASEACYSFLPECPTKGDWVNELCEAVQKAFFMTYHYSYLALVAAICCEADFVFIPEWPPEQDWPNKLCKKLLQERLTGQRLNIIIVAEGAVDRNGDPITAAKVHKVVVDKLQQDTRITVLGHVQRGGNPSAFDRVLGCRMGAEAVMALMEATPETEACVVTLDGNQAVRLPLMECVRRTKAVAKAMADKNWDLAVKLRGKGFARNLETYKMLTRLKAPADYDAKEMNGPTLTKDHHTVAVMHIGSPSCGMNAAVRSFVRNCIYRGDKVYGVYDGILGLMSGKFKLMDWPSVTGWVSQGGAYLGTKRTPPKDDQLPQIAQKLKEFGIQALLIIGGFEGYQTGLTFYNARDKFEEFRIPIAMIPATISNNVPGTEFSLGCDTALNEITEICDRIRQSAQGTKRRVFIIETMGGYCGYLATVAGLAGGADAAYIFEEKFNIKDLNQDVIAMAAKMSEGVQRGLILRNENANLNYNTDFMQRLFSEEGKGLFSCRMNIIGHMQQGGSPTPFDRNLGTKMGSKAVEWFSEQFKKCTNAEGRTVTTDPTSAVMLGIVRRQYRFTPFKDLMEVTDFEHRIPTYQWWMKLRPLLKVLAKHESTYEEEGLYITVEEMDLDNDAPLV</sequence>
<feature type="binding site" description="in other chain" evidence="14">
    <location>
        <begin position="776"/>
        <end position="778"/>
    </location>
    <ligand>
        <name>beta-D-fructose 2,6-bisphosphate</name>
        <dbReference type="ChEBI" id="CHEBI:58579"/>
        <note>allosteric activator; ligand shared between dimeric partners</note>
    </ligand>
</feature>
<dbReference type="Proteomes" id="UP000617340">
    <property type="component" value="Unassembled WGS sequence"/>
</dbReference>
<dbReference type="InterPro" id="IPR015912">
    <property type="entry name" value="Phosphofructokinase_CS"/>
</dbReference>
<dbReference type="GO" id="GO:0061621">
    <property type="term" value="P:canonical glycolysis"/>
    <property type="evidence" value="ECO:0007669"/>
    <property type="project" value="TreeGrafter"/>
</dbReference>
<comment type="catalytic activity">
    <reaction evidence="13 14 15">
        <text>beta-D-fructose 6-phosphate + ATP = beta-D-fructose 1,6-bisphosphate + ADP + H(+)</text>
        <dbReference type="Rhea" id="RHEA:16109"/>
        <dbReference type="ChEBI" id="CHEBI:15378"/>
        <dbReference type="ChEBI" id="CHEBI:30616"/>
        <dbReference type="ChEBI" id="CHEBI:32966"/>
        <dbReference type="ChEBI" id="CHEBI:57634"/>
        <dbReference type="ChEBI" id="CHEBI:456216"/>
        <dbReference type="EC" id="2.7.1.11"/>
    </reaction>
</comment>
<dbReference type="NCBIfam" id="TIGR02478">
    <property type="entry name" value="6PF1K_euk"/>
    <property type="match status" value="1"/>
</dbReference>
<comment type="similarity">
    <text evidence="14">Belongs to the phosphofructokinase type A (PFKA) family. ATP-dependent PFK group I subfamily. Eukaryotic two domain clade 'E' sub-subfamily.</text>
</comment>
<feature type="binding site" description="in other chain" evidence="14">
    <location>
        <position position="455"/>
    </location>
    <ligand>
        <name>substrate</name>
        <note>ligand shared between dimeric partners</note>
    </ligand>
</feature>
<dbReference type="FunFam" id="3.40.50.450:FF:000043">
    <property type="entry name" value="ATP-dependent 6-phosphofructokinase, platelet type"/>
    <property type="match status" value="1"/>
</dbReference>
<evidence type="ECO:0000256" key="9">
    <source>
        <dbReference type="ARBA" id="ARBA00022777"/>
    </source>
</evidence>
<evidence type="ECO:0000256" key="15">
    <source>
        <dbReference type="PIRNR" id="PIRNR000533"/>
    </source>
</evidence>
<dbReference type="GO" id="GO:0046872">
    <property type="term" value="F:metal ion binding"/>
    <property type="evidence" value="ECO:0007669"/>
    <property type="project" value="UniProtKB-KW"/>
</dbReference>
<feature type="domain" description="Phosphofructokinase" evidence="16">
    <location>
        <begin position="402"/>
        <end position="514"/>
    </location>
</feature>
<accession>A0A834JZG4</accession>
<dbReference type="InterPro" id="IPR035966">
    <property type="entry name" value="PKF_sf"/>
</dbReference>
<feature type="binding site" description="in other chain" evidence="14">
    <location>
        <position position="939"/>
    </location>
    <ligand>
        <name>beta-D-fructose 2,6-bisphosphate</name>
        <dbReference type="ChEBI" id="CHEBI:58579"/>
        <note>allosteric activator; ligand shared between dimeric partners</note>
    </ligand>
</feature>
<evidence type="ECO:0000313" key="18">
    <source>
        <dbReference type="Proteomes" id="UP000617340"/>
    </source>
</evidence>
<evidence type="ECO:0000256" key="13">
    <source>
        <dbReference type="ARBA" id="ARBA00048070"/>
    </source>
</evidence>
<dbReference type="PROSITE" id="PS00433">
    <property type="entry name" value="PHOSPHOFRUCTOKINASE"/>
    <property type="match status" value="2"/>
</dbReference>
<keyword evidence="7 14" id="KW-0479">Metal-binding</keyword>
<dbReference type="PANTHER" id="PTHR13697">
    <property type="entry name" value="PHOSPHOFRUCTOKINASE"/>
    <property type="match status" value="1"/>
</dbReference>
<comment type="cofactor">
    <cofactor evidence="1 14">
        <name>Mg(2+)</name>
        <dbReference type="ChEBI" id="CHEBI:18420"/>
    </cofactor>
</comment>
<dbReference type="Pfam" id="PF00365">
    <property type="entry name" value="PFK"/>
    <property type="match status" value="3"/>
</dbReference>
<feature type="binding site" description="in other chain" evidence="14">
    <location>
        <begin position="731"/>
        <end position="735"/>
    </location>
    <ligand>
        <name>beta-D-fructose 2,6-bisphosphate</name>
        <dbReference type="ChEBI" id="CHEBI:58579"/>
        <note>allosteric activator; ligand shared between dimeric partners</note>
    </ligand>
</feature>
<dbReference type="AlphaFoldDB" id="A0A834JZG4"/>
<feature type="region of interest" description="C-terminal regulatory PFK domain 2" evidence="14">
    <location>
        <begin position="604"/>
        <end position="984"/>
    </location>
</feature>
<keyword evidence="6 14" id="KW-0808">Transferase</keyword>
<dbReference type="FunFam" id="3.40.50.460:FF:000008">
    <property type="entry name" value="ATP-dependent 6-phosphofructokinase"/>
    <property type="match status" value="1"/>
</dbReference>
<dbReference type="GO" id="GO:0006002">
    <property type="term" value="P:fructose 6-phosphate metabolic process"/>
    <property type="evidence" value="ECO:0007669"/>
    <property type="project" value="InterPro"/>
</dbReference>
<feature type="binding site" evidence="14">
    <location>
        <position position="483"/>
    </location>
    <ligand>
        <name>substrate</name>
        <note>ligand shared between dimeric partners</note>
    </ligand>
</feature>
<feature type="domain" description="Phosphofructokinase" evidence="16">
    <location>
        <begin position="124"/>
        <end position="357"/>
    </location>
</feature>
<feature type="binding site" evidence="14">
    <location>
        <position position="769"/>
    </location>
    <ligand>
        <name>beta-D-fructose 2,6-bisphosphate</name>
        <dbReference type="ChEBI" id="CHEBI:58579"/>
        <note>allosteric activator; ligand shared between dimeric partners</note>
    </ligand>
</feature>
<evidence type="ECO:0000256" key="6">
    <source>
        <dbReference type="ARBA" id="ARBA00022679"/>
    </source>
</evidence>
<dbReference type="InterPro" id="IPR009161">
    <property type="entry name" value="6-Pfructokinase_euk"/>
</dbReference>
<dbReference type="HAMAP" id="MF_03184">
    <property type="entry name" value="Phosphofructokinase_I_E"/>
    <property type="match status" value="1"/>
</dbReference>
<dbReference type="GO" id="GO:0030388">
    <property type="term" value="P:fructose 1,6-bisphosphate metabolic process"/>
    <property type="evidence" value="ECO:0007669"/>
    <property type="project" value="TreeGrafter"/>
</dbReference>
<comment type="subunit">
    <text evidence="14">Homotetramer.</text>
</comment>
<evidence type="ECO:0000256" key="7">
    <source>
        <dbReference type="ARBA" id="ARBA00022723"/>
    </source>
</evidence>
<name>A0A834JZG4_VESGE</name>
<feature type="domain" description="Phosphofructokinase" evidence="16">
    <location>
        <begin position="605"/>
        <end position="889"/>
    </location>
</feature>
<dbReference type="InterPro" id="IPR022953">
    <property type="entry name" value="ATP_PFK"/>
</dbReference>
<keyword evidence="9 14" id="KW-0418">Kinase</keyword>
<dbReference type="GO" id="GO:0003872">
    <property type="term" value="F:6-phosphofructokinase activity"/>
    <property type="evidence" value="ECO:0007669"/>
    <property type="project" value="UniProtKB-UniRule"/>
</dbReference>
<evidence type="ECO:0000256" key="10">
    <source>
        <dbReference type="ARBA" id="ARBA00022840"/>
    </source>
</evidence>
<evidence type="ECO:0000256" key="14">
    <source>
        <dbReference type="HAMAP-Rule" id="MF_03184"/>
    </source>
</evidence>
<keyword evidence="11 14" id="KW-0460">Magnesium</keyword>
<reference evidence="17" key="1">
    <citation type="journal article" date="2020" name="G3 (Bethesda)">
        <title>High-Quality Assemblies for Three Invasive Social Wasps from the &lt;i&gt;Vespula&lt;/i&gt; Genus.</title>
        <authorList>
            <person name="Harrop T.W.R."/>
            <person name="Guhlin J."/>
            <person name="McLaughlin G.M."/>
            <person name="Permina E."/>
            <person name="Stockwell P."/>
            <person name="Gilligan J."/>
            <person name="Le Lec M.F."/>
            <person name="Gruber M.A.M."/>
            <person name="Quinn O."/>
            <person name="Lovegrove M."/>
            <person name="Duncan E.J."/>
            <person name="Remnant E.J."/>
            <person name="Van Eeckhoven J."/>
            <person name="Graham B."/>
            <person name="Knapp R.A."/>
            <person name="Langford K.W."/>
            <person name="Kronenberg Z."/>
            <person name="Press M.O."/>
            <person name="Eacker S.M."/>
            <person name="Wilson-Rankin E.E."/>
            <person name="Purcell J."/>
            <person name="Lester P.J."/>
            <person name="Dearden P.K."/>
        </authorList>
    </citation>
    <scope>NUCLEOTIDE SEQUENCE</scope>
    <source>
        <strain evidence="17">Linc-1</strain>
    </source>
</reference>
<dbReference type="GO" id="GO:0005524">
    <property type="term" value="F:ATP binding"/>
    <property type="evidence" value="ECO:0007669"/>
    <property type="project" value="UniProtKB-KW"/>
</dbReference>
<dbReference type="InterPro" id="IPR000023">
    <property type="entry name" value="Phosphofructokinase_dom"/>
</dbReference>
<keyword evidence="12 14" id="KW-0324">Glycolysis</keyword>
<dbReference type="PRINTS" id="PR00476">
    <property type="entry name" value="PHFRCTKINASE"/>
</dbReference>
<comment type="function">
    <text evidence="14">Catalyzes the phosphorylation of D-fructose 6-phosphate to fructose 1,6-bisphosphate by ATP, the first committing step of glycolysis.</text>
</comment>
<evidence type="ECO:0000313" key="17">
    <source>
        <dbReference type="EMBL" id="KAF7397493.1"/>
    </source>
</evidence>
<feature type="binding site" evidence="14">
    <location>
        <position position="131"/>
    </location>
    <ligand>
        <name>ATP</name>
        <dbReference type="ChEBI" id="CHEBI:30616"/>
    </ligand>
</feature>
<keyword evidence="18" id="KW-1185">Reference proteome</keyword>
<evidence type="ECO:0000256" key="11">
    <source>
        <dbReference type="ARBA" id="ARBA00022842"/>
    </source>
</evidence>
<feature type="binding site" evidence="14">
    <location>
        <position position="858"/>
    </location>
    <ligand>
        <name>beta-D-fructose 2,6-bisphosphate</name>
        <dbReference type="ChEBI" id="CHEBI:58579"/>
        <note>allosteric activator; ligand shared between dimeric partners</note>
    </ligand>
</feature>
<comment type="caution">
    <text evidence="14">Lacks conserved residue(s) required for the propagation of feature annotation.</text>
</comment>
<feature type="binding site" evidence="14">
    <location>
        <begin position="224"/>
        <end position="227"/>
    </location>
    <ligand>
        <name>ATP</name>
        <dbReference type="ChEBI" id="CHEBI:30616"/>
    </ligand>
</feature>
<organism evidence="17 18">
    <name type="scientific">Vespula germanica</name>
    <name type="common">German yellow jacket</name>
    <name type="synonym">Paravespula germanica</name>
    <dbReference type="NCBI Taxonomy" id="30212"/>
    <lineage>
        <taxon>Eukaryota</taxon>
        <taxon>Metazoa</taxon>
        <taxon>Ecdysozoa</taxon>
        <taxon>Arthropoda</taxon>
        <taxon>Hexapoda</taxon>
        <taxon>Insecta</taxon>
        <taxon>Pterygota</taxon>
        <taxon>Neoptera</taxon>
        <taxon>Endopterygota</taxon>
        <taxon>Hymenoptera</taxon>
        <taxon>Apocrita</taxon>
        <taxon>Aculeata</taxon>
        <taxon>Vespoidea</taxon>
        <taxon>Vespidae</taxon>
        <taxon>Vespinae</taxon>
        <taxon>Vespula</taxon>
    </lineage>
</organism>
<feature type="region of interest" description="N-terminal catalytic PFK domain 1" evidence="14">
    <location>
        <begin position="1"/>
        <end position="581"/>
    </location>
</feature>
<dbReference type="FunFam" id="3.40.50.450:FF:000064">
    <property type="entry name" value="Phosphofructokinase, platelet b"/>
    <property type="match status" value="1"/>
</dbReference>
<feature type="binding site" description="in other chain" evidence="14">
    <location>
        <position position="673"/>
    </location>
    <ligand>
        <name>beta-D-fructose 2,6-bisphosphate</name>
        <dbReference type="ChEBI" id="CHEBI:58579"/>
        <note>allosteric activator; ligand shared between dimeric partners</note>
    </ligand>
</feature>
<evidence type="ECO:0000256" key="12">
    <source>
        <dbReference type="ARBA" id="ARBA00023152"/>
    </source>
</evidence>
<comment type="pathway">
    <text evidence="3 14 15">Carbohydrate degradation; glycolysis; D-glyceraldehyde 3-phosphate and glycerone phosphate from D-glucose: step 3/4.</text>
</comment>
<dbReference type="Gene3D" id="3.40.50.460">
    <property type="entry name" value="Phosphofructokinase domain"/>
    <property type="match status" value="2"/>
</dbReference>
<keyword evidence="8 14" id="KW-0547">Nucleotide-binding</keyword>
<comment type="caution">
    <text evidence="17">The sequence shown here is derived from an EMBL/GenBank/DDBJ whole genome shotgun (WGS) entry which is preliminary data.</text>
</comment>
<evidence type="ECO:0000256" key="8">
    <source>
        <dbReference type="ARBA" id="ARBA00022741"/>
    </source>
</evidence>
<evidence type="ECO:0000256" key="5">
    <source>
        <dbReference type="ARBA" id="ARBA00022533"/>
    </source>
</evidence>
<feature type="binding site" description="in other chain" evidence="14">
    <location>
        <begin position="270"/>
        <end position="272"/>
    </location>
    <ligand>
        <name>substrate</name>
        <note>ligand shared between dimeric partners</note>
    </ligand>
</feature>
<dbReference type="GO" id="GO:0005945">
    <property type="term" value="C:6-phosphofructokinase complex"/>
    <property type="evidence" value="ECO:0007669"/>
    <property type="project" value="TreeGrafter"/>
</dbReference>
<feature type="binding site" evidence="14">
    <location>
        <position position="307"/>
    </location>
    <ligand>
        <name>substrate</name>
        <note>ligand shared between dimeric partners</note>
    </ligand>
</feature>
<dbReference type="UniPathway" id="UPA00109">
    <property type="reaction ID" value="UER00182"/>
</dbReference>
<proteinExistence type="inferred from homology"/>
<dbReference type="GO" id="GO:0042802">
    <property type="term" value="F:identical protein binding"/>
    <property type="evidence" value="ECO:0007669"/>
    <property type="project" value="TreeGrafter"/>
</dbReference>
<evidence type="ECO:0000256" key="2">
    <source>
        <dbReference type="ARBA" id="ARBA00004496"/>
    </source>
</evidence>
<evidence type="ECO:0000256" key="1">
    <source>
        <dbReference type="ARBA" id="ARBA00001946"/>
    </source>
</evidence>
<comment type="activity regulation">
    <text evidence="14">Allosterically activated by ADP, AMP, or fructose 2,6-bisphosphate, and allosterically inhibited by ATP or citrate.</text>
</comment>
<dbReference type="SUPFAM" id="SSF53784">
    <property type="entry name" value="Phosphofructokinase"/>
    <property type="match status" value="3"/>
</dbReference>
<feature type="binding site" description="in other chain" evidence="14">
    <location>
        <begin position="489"/>
        <end position="492"/>
    </location>
    <ligand>
        <name>substrate</name>
        <note>ligand shared between dimeric partners</note>
    </ligand>
</feature>
<feature type="binding site" evidence="14">
    <location>
        <begin position="194"/>
        <end position="195"/>
    </location>
    <ligand>
        <name>ATP</name>
        <dbReference type="ChEBI" id="CHEBI:30616"/>
    </ligand>
</feature>
<evidence type="ECO:0000256" key="4">
    <source>
        <dbReference type="ARBA" id="ARBA00022490"/>
    </source>
</evidence>
<keyword evidence="10 14" id="KW-0067">ATP-binding</keyword>
<keyword evidence="4 14" id="KW-0963">Cytoplasm</keyword>
<keyword evidence="5 14" id="KW-0021">Allosteric enzyme</keyword>
<dbReference type="EMBL" id="JACSDZ010000008">
    <property type="protein sequence ID" value="KAF7397493.1"/>
    <property type="molecule type" value="Genomic_DNA"/>
</dbReference>
<dbReference type="GO" id="GO:0070095">
    <property type="term" value="F:fructose-6-phosphate binding"/>
    <property type="evidence" value="ECO:0007669"/>
    <property type="project" value="TreeGrafter"/>
</dbReference>
<feature type="active site" description="Proton acceptor" evidence="14">
    <location>
        <position position="272"/>
    </location>
</feature>
<feature type="binding site" evidence="14">
    <location>
        <position position="225"/>
    </location>
    <ligand>
        <name>Mg(2+)</name>
        <dbReference type="ChEBI" id="CHEBI:18420"/>
        <note>catalytic</note>
    </ligand>
</feature>
<feature type="binding site" description="in other chain" evidence="14">
    <location>
        <begin position="864"/>
        <end position="867"/>
    </location>
    <ligand>
        <name>beta-D-fructose 2,6-bisphosphate</name>
        <dbReference type="ChEBI" id="CHEBI:58579"/>
        <note>allosteric activator; ligand shared between dimeric partners</note>
    </ligand>
</feature>
<feature type="binding site" description="in other chain" evidence="14">
    <location>
        <position position="832"/>
    </location>
    <ligand>
        <name>beta-D-fructose 2,6-bisphosphate</name>
        <dbReference type="ChEBI" id="CHEBI:58579"/>
        <note>allosteric activator; ligand shared between dimeric partners</note>
    </ligand>
</feature>
<feature type="binding site" description="in other chain" evidence="14">
    <location>
        <begin position="314"/>
        <end position="316"/>
    </location>
    <ligand>
        <name>substrate</name>
        <note>ligand shared between dimeric partners</note>
    </ligand>
</feature>